<dbReference type="Proteomes" id="UP001154322">
    <property type="component" value="Unassembled WGS sequence"/>
</dbReference>
<sequence length="489" mass="52956">MKYTKFVLGDGYLGGQSIAALTNVISPKKTADIARLKMTPPNQAKIGFVLSNQDISTGFYFRELGLYAIDPDEGEILYWYGNAGETADYIPPKGGSDIIAKNFDVLVLVGQATNVTAIINESLVYATHDDVAESEARAKAYTDQKVDDIDLSNITPESIGAAKQADLDAHATDAVKHITAAERTSWNAKETTEGAQEKANQAEANAKNASLPRSGGTIAGGLAVNGELTVQSRNIIKELDSVKQAGVERKAEIAGAINAKGVPASASDDWSTLANKIGLIQTEKGTTNLAQNFWSSVYRNTVSGKFCFMDGKIISAYSKQVDTTTRFGRREVDYNGTILNEREFVNESYNPGGLLRGVIASPGMVARYDSKNKQIEVYNDIGTLLYRIPYDSGSVVSDIILARGGLFFYNARNGKLYDSVGNILVSLFEETFYDANQYAAYFVDVNTLVVDTAGMSATIRWYNGAWRVDSTSNNSNSYAAMYLAALAAR</sequence>
<protein>
    <recommendedName>
        <fullName evidence="4">Tail fiber protein</fullName>
    </recommendedName>
</protein>
<evidence type="ECO:0000313" key="2">
    <source>
        <dbReference type="EMBL" id="CAH8243644.1"/>
    </source>
</evidence>
<reference evidence="2" key="1">
    <citation type="submission" date="2022-06" db="EMBL/GenBank/DDBJ databases">
        <authorList>
            <person name="Dietemann V."/>
            <person name="Ory F."/>
            <person name="Dainat B."/>
            <person name="Oberhansli S."/>
        </authorList>
    </citation>
    <scope>NUCLEOTIDE SEQUENCE</scope>
    <source>
        <strain evidence="2">Ena-SAMPLE-TAB-26-04-2022-14:26:32:270-5432</strain>
    </source>
</reference>
<proteinExistence type="predicted"/>
<accession>A0ABN8U251</accession>
<feature type="compositionally biased region" description="Low complexity" evidence="1">
    <location>
        <begin position="197"/>
        <end position="209"/>
    </location>
</feature>
<comment type="caution">
    <text evidence="2">The sequence shown here is derived from an EMBL/GenBank/DDBJ whole genome shotgun (WGS) entry which is preliminary data.</text>
</comment>
<feature type="region of interest" description="Disordered" evidence="1">
    <location>
        <begin position="187"/>
        <end position="211"/>
    </location>
</feature>
<organism evidence="2 3">
    <name type="scientific">Paenibacillus melissococcoides</name>
    <dbReference type="NCBI Taxonomy" id="2912268"/>
    <lineage>
        <taxon>Bacteria</taxon>
        <taxon>Bacillati</taxon>
        <taxon>Bacillota</taxon>
        <taxon>Bacilli</taxon>
        <taxon>Bacillales</taxon>
        <taxon>Paenibacillaceae</taxon>
        <taxon>Paenibacillus</taxon>
    </lineage>
</organism>
<evidence type="ECO:0000256" key="1">
    <source>
        <dbReference type="SAM" id="MobiDB-lite"/>
    </source>
</evidence>
<evidence type="ECO:0000313" key="3">
    <source>
        <dbReference type="Proteomes" id="UP001154322"/>
    </source>
</evidence>
<evidence type="ECO:0008006" key="4">
    <source>
        <dbReference type="Google" id="ProtNLM"/>
    </source>
</evidence>
<gene>
    <name evidence="2" type="ORF">WJ0W_000884</name>
</gene>
<keyword evidence="3" id="KW-1185">Reference proteome</keyword>
<dbReference type="EMBL" id="CALYLO010000001">
    <property type="protein sequence ID" value="CAH8243644.1"/>
    <property type="molecule type" value="Genomic_DNA"/>
</dbReference>
<name>A0ABN8U251_9BACL</name>